<dbReference type="InterPro" id="IPR032675">
    <property type="entry name" value="LRR_dom_sf"/>
</dbReference>
<dbReference type="InterPro" id="IPR001611">
    <property type="entry name" value="Leu-rich_rpt"/>
</dbReference>
<name>A0A8T0QNS0_PANVG</name>
<dbReference type="Gene3D" id="3.80.10.10">
    <property type="entry name" value="Ribonuclease Inhibitor"/>
    <property type="match status" value="4"/>
</dbReference>
<dbReference type="PANTHER" id="PTHR13318">
    <property type="entry name" value="PARTNER OF PAIRED, ISOFORM B-RELATED"/>
    <property type="match status" value="1"/>
</dbReference>
<dbReference type="FunFam" id="3.80.10.10:FF:000667">
    <property type="entry name" value="Leucine-rich repeat family protein"/>
    <property type="match status" value="1"/>
</dbReference>
<dbReference type="SMART" id="SM00367">
    <property type="entry name" value="LRR_CC"/>
    <property type="match status" value="6"/>
</dbReference>
<dbReference type="SUPFAM" id="SSF52047">
    <property type="entry name" value="RNI-like"/>
    <property type="match status" value="3"/>
</dbReference>
<dbReference type="FunFam" id="3.80.10.10:FF:000399">
    <property type="entry name" value="F-box/LRR-repeat protein 14"/>
    <property type="match status" value="1"/>
</dbReference>
<dbReference type="FunFam" id="3.80.10.10:FF:000277">
    <property type="entry name" value="Leucine-rich repeat family protein"/>
    <property type="match status" value="1"/>
</dbReference>
<dbReference type="Pfam" id="PF13516">
    <property type="entry name" value="LRR_6"/>
    <property type="match status" value="6"/>
</dbReference>
<dbReference type="EMBL" id="CM029049">
    <property type="protein sequence ID" value="KAG2573174.1"/>
    <property type="molecule type" value="Genomic_DNA"/>
</dbReference>
<evidence type="ECO:0008006" key="3">
    <source>
        <dbReference type="Google" id="ProtNLM"/>
    </source>
</evidence>
<organism evidence="1 2">
    <name type="scientific">Panicum virgatum</name>
    <name type="common">Blackwell switchgrass</name>
    <dbReference type="NCBI Taxonomy" id="38727"/>
    <lineage>
        <taxon>Eukaryota</taxon>
        <taxon>Viridiplantae</taxon>
        <taxon>Streptophyta</taxon>
        <taxon>Embryophyta</taxon>
        <taxon>Tracheophyta</taxon>
        <taxon>Spermatophyta</taxon>
        <taxon>Magnoliopsida</taxon>
        <taxon>Liliopsida</taxon>
        <taxon>Poales</taxon>
        <taxon>Poaceae</taxon>
        <taxon>PACMAD clade</taxon>
        <taxon>Panicoideae</taxon>
        <taxon>Panicodae</taxon>
        <taxon>Paniceae</taxon>
        <taxon>Panicinae</taxon>
        <taxon>Panicum</taxon>
        <taxon>Panicum sect. Hiantes</taxon>
    </lineage>
</organism>
<accession>A0A8T0QNS0</accession>
<dbReference type="GO" id="GO:0031146">
    <property type="term" value="P:SCF-dependent proteasomal ubiquitin-dependent protein catabolic process"/>
    <property type="evidence" value="ECO:0007669"/>
    <property type="project" value="TreeGrafter"/>
</dbReference>
<dbReference type="FunFam" id="3.80.10.10:FF:000378">
    <property type="entry name" value="Leucine-rich repeat family protein"/>
    <property type="match status" value="1"/>
</dbReference>
<dbReference type="AlphaFoldDB" id="A0A8T0QNS0"/>
<gene>
    <name evidence="1" type="ORF">PVAP13_7KG231100</name>
</gene>
<evidence type="ECO:0000313" key="1">
    <source>
        <dbReference type="EMBL" id="KAG2573174.1"/>
    </source>
</evidence>
<keyword evidence="2" id="KW-1185">Reference proteome</keyword>
<evidence type="ECO:0000313" key="2">
    <source>
        <dbReference type="Proteomes" id="UP000823388"/>
    </source>
</evidence>
<dbReference type="GO" id="GO:0019005">
    <property type="term" value="C:SCF ubiquitin ligase complex"/>
    <property type="evidence" value="ECO:0007669"/>
    <property type="project" value="TreeGrafter"/>
</dbReference>
<dbReference type="Pfam" id="PF13855">
    <property type="entry name" value="LRR_8"/>
    <property type="match status" value="1"/>
</dbReference>
<dbReference type="Proteomes" id="UP000823388">
    <property type="component" value="Chromosome 7K"/>
</dbReference>
<dbReference type="PANTHER" id="PTHR13318:SF95">
    <property type="entry name" value="F-BOX PROTEIN YLR352W"/>
    <property type="match status" value="1"/>
</dbReference>
<protein>
    <recommendedName>
        <fullName evidence="3">Leucine-rich repeat family protein</fullName>
    </recommendedName>
</protein>
<proteinExistence type="predicted"/>
<reference evidence="1" key="1">
    <citation type="submission" date="2020-05" db="EMBL/GenBank/DDBJ databases">
        <title>WGS assembly of Panicum virgatum.</title>
        <authorList>
            <person name="Lovell J.T."/>
            <person name="Jenkins J."/>
            <person name="Shu S."/>
            <person name="Juenger T.E."/>
            <person name="Schmutz J."/>
        </authorList>
    </citation>
    <scope>NUCLEOTIDE SEQUENCE</scope>
    <source>
        <strain evidence="1">AP13</strain>
    </source>
</reference>
<dbReference type="InterPro" id="IPR006553">
    <property type="entry name" value="Leu-rich_rpt_Cys-con_subtyp"/>
</dbReference>
<comment type="caution">
    <text evidence="1">The sequence shown here is derived from an EMBL/GenBank/DDBJ whole genome shotgun (WGS) entry which is preliminary data.</text>
</comment>
<sequence>MGSACSRKRGQLVHEDDLYGARFSKSGSFKWLLHTLPRSNSADVHRRAQEGTPGRCPSLVELCVAKVREDMSSYSDFSLLPRDLSQQIFNELVECGGLTEASLGAFRDCDLQDICLGEYPGVTDAWMEVVASQGQSLLSVDISCSDVTDSGLNLLKDCSSMQSLACDYCDQISEHGLKTLLGQCYADNTTAEFAASCFSNLTSLSIKKCAAVTAEGAKAFANLVNLVNLDLERCPKIHGGLVHLKGLRKLEKLNLRYCNCITDSDMKYLSDLTNLRELQLSSCRISDFGVSYLRGLHKLAHLNLEGCAVTAACLEVISGLASLILLNLSRCGICDEGCENLEDLVKLKALNLGFNHITDACLIHLKDLINLECLNLDSCKIGDEGLFHLKGLVQLKNLELSDTEVGSNGLRHLSGLTGLTHLDLFGARITDAGTNCFRFFKNLQSLEVCGGSITDAGVKNIKDLKALTLLNLSQNGNLTDKTLELISGLTALVSLNVSNSRVSNSGLHHLTPLQNLRSLSLESCRVTPAEIKKLRLAALPNLISVRPE</sequence>